<dbReference type="Gene3D" id="2.40.50.90">
    <property type="match status" value="1"/>
</dbReference>
<name>A0A508TN01_9BRAD</name>
<dbReference type="Gene3D" id="3.40.10.10">
    <property type="entry name" value="DNA Methylphosphotriester Repair Domain"/>
    <property type="match status" value="1"/>
</dbReference>
<proteinExistence type="predicted"/>
<dbReference type="Proteomes" id="UP000328092">
    <property type="component" value="Unassembled WGS sequence"/>
</dbReference>
<dbReference type="SUPFAM" id="SSF50199">
    <property type="entry name" value="Staphylococcal nuclease"/>
    <property type="match status" value="1"/>
</dbReference>
<sequence>MQFRASLLTTLLLTCLTAPPGLAASAVIKDAGTVQLGNTTYRLDGIDAPPLDQLCTDEHADVWSCGIEARDQLAKLIGGKPVRCDDIGADPSSKKRRLGVCKIEGDPTSLSQLLIQKGYALNLEASATGRFKPDEGAARDNRAGLWKGCFVAPRDFRLGKKDGALLGNSCPADRDTQIRAALFPDSLPMPASCNIKGKYAVRARVTGNIGIYHLQACRSYPGLTNPDRWFCSEEDAQAAGFRRAYNCRPPAKGK</sequence>
<comment type="caution">
    <text evidence="3">The sequence shown here is derived from an EMBL/GenBank/DDBJ whole genome shotgun (WGS) entry which is preliminary data.</text>
</comment>
<dbReference type="SUPFAM" id="SSF57884">
    <property type="entry name" value="Ada DNA repair protein, N-terminal domain (N-Ada 10)"/>
    <property type="match status" value="1"/>
</dbReference>
<reference evidence="3" key="1">
    <citation type="submission" date="2019-02" db="EMBL/GenBank/DDBJ databases">
        <authorList>
            <person name="Pothier F.J."/>
        </authorList>
    </citation>
    <scope>NUCLEOTIDE SEQUENCE</scope>
    <source>
        <strain evidence="3">CI-1B</strain>
    </source>
</reference>
<dbReference type="InterPro" id="IPR035451">
    <property type="entry name" value="Ada-like_dom_sf"/>
</dbReference>
<evidence type="ECO:0000313" key="3">
    <source>
        <dbReference type="EMBL" id="VIO75772.1"/>
    </source>
</evidence>
<protein>
    <recommendedName>
        <fullName evidence="2">TNase-like domain-containing protein</fullName>
    </recommendedName>
</protein>
<accession>A0A508TN01</accession>
<feature type="domain" description="TNase-like" evidence="2">
    <location>
        <begin position="28"/>
        <end position="148"/>
    </location>
</feature>
<dbReference type="AlphaFoldDB" id="A0A508TN01"/>
<gene>
    <name evidence="3" type="ORF">CI1B_60940</name>
</gene>
<feature type="chain" id="PRO_5021454231" description="TNase-like domain-containing protein" evidence="1">
    <location>
        <begin position="24"/>
        <end position="254"/>
    </location>
</feature>
<feature type="signal peptide" evidence="1">
    <location>
        <begin position="1"/>
        <end position="23"/>
    </location>
</feature>
<dbReference type="EMBL" id="CAADFC020000025">
    <property type="protein sequence ID" value="VIO75772.1"/>
    <property type="molecule type" value="Genomic_DNA"/>
</dbReference>
<keyword evidence="1" id="KW-0732">Signal</keyword>
<evidence type="ECO:0000313" key="4">
    <source>
        <dbReference type="Proteomes" id="UP000328092"/>
    </source>
</evidence>
<dbReference type="InterPro" id="IPR035437">
    <property type="entry name" value="SNase_OB-fold_sf"/>
</dbReference>
<organism evidence="3 4">
    <name type="scientific">Bradyrhizobium ivorense</name>
    <dbReference type="NCBI Taxonomy" id="2511166"/>
    <lineage>
        <taxon>Bacteria</taxon>
        <taxon>Pseudomonadati</taxon>
        <taxon>Pseudomonadota</taxon>
        <taxon>Alphaproteobacteria</taxon>
        <taxon>Hyphomicrobiales</taxon>
        <taxon>Nitrobacteraceae</taxon>
        <taxon>Bradyrhizobium</taxon>
    </lineage>
</organism>
<dbReference type="RefSeq" id="WP_139862887.1">
    <property type="nucleotide sequence ID" value="NZ_CAADFC020000025.1"/>
</dbReference>
<evidence type="ECO:0000256" key="1">
    <source>
        <dbReference type="SAM" id="SignalP"/>
    </source>
</evidence>
<dbReference type="PROSITE" id="PS50830">
    <property type="entry name" value="TNASE_3"/>
    <property type="match status" value="1"/>
</dbReference>
<dbReference type="InterPro" id="IPR016071">
    <property type="entry name" value="Staphylococal_nuclease_OB-fold"/>
</dbReference>
<keyword evidence="4" id="KW-1185">Reference proteome</keyword>
<dbReference type="OrthoDB" id="9805504at2"/>
<dbReference type="Pfam" id="PF00565">
    <property type="entry name" value="SNase"/>
    <property type="match status" value="1"/>
</dbReference>
<evidence type="ECO:0000259" key="2">
    <source>
        <dbReference type="PROSITE" id="PS50830"/>
    </source>
</evidence>